<evidence type="ECO:0000313" key="2">
    <source>
        <dbReference type="Proteomes" id="UP000694415"/>
    </source>
</evidence>
<reference evidence="1" key="1">
    <citation type="submission" date="2025-08" db="UniProtKB">
        <authorList>
            <consortium name="Ensembl"/>
        </authorList>
    </citation>
    <scope>IDENTIFICATION</scope>
</reference>
<organism evidence="1 2">
    <name type="scientific">Mus spicilegus</name>
    <name type="common">Mound-building mouse</name>
    <dbReference type="NCBI Taxonomy" id="10103"/>
    <lineage>
        <taxon>Eukaryota</taxon>
        <taxon>Metazoa</taxon>
        <taxon>Chordata</taxon>
        <taxon>Craniata</taxon>
        <taxon>Vertebrata</taxon>
        <taxon>Euteleostomi</taxon>
        <taxon>Mammalia</taxon>
        <taxon>Eutheria</taxon>
        <taxon>Euarchontoglires</taxon>
        <taxon>Glires</taxon>
        <taxon>Rodentia</taxon>
        <taxon>Myomorpha</taxon>
        <taxon>Muroidea</taxon>
        <taxon>Muridae</taxon>
        <taxon>Murinae</taxon>
        <taxon>Mus</taxon>
        <taxon>Mus</taxon>
    </lineage>
</organism>
<reference evidence="1" key="2">
    <citation type="submission" date="2025-09" db="UniProtKB">
        <authorList>
            <consortium name="Ensembl"/>
        </authorList>
    </citation>
    <scope>IDENTIFICATION</scope>
</reference>
<dbReference type="Proteomes" id="UP000694415">
    <property type="component" value="Unplaced"/>
</dbReference>
<sequence>MAQMVPSCTCETEPRLYSMCTFKGFFLQMAVHGDTYICSAGYLDTLNLVKLMHKMNHHRMVLQSGVPLAVSQLLNIYASTDVLFPYEASPLLLFVYVQCQRTY</sequence>
<dbReference type="AlphaFoldDB" id="A0A8C6HSH3"/>
<proteinExistence type="predicted"/>
<protein>
    <submittedName>
        <fullName evidence="1">Uncharacterized protein</fullName>
    </submittedName>
</protein>
<evidence type="ECO:0000313" key="1">
    <source>
        <dbReference type="Ensembl" id="ENSMSIP00000026498.1"/>
    </source>
</evidence>
<dbReference type="Ensembl" id="ENSMSIT00000033422.1">
    <property type="protein sequence ID" value="ENSMSIP00000026498.1"/>
    <property type="gene ID" value="ENSMSIG00000022372.1"/>
</dbReference>
<name>A0A8C6HSH3_MUSSI</name>
<accession>A0A8C6HSH3</accession>
<keyword evidence="2" id="KW-1185">Reference proteome</keyword>